<dbReference type="AlphaFoldDB" id="A0A195F000"/>
<reference evidence="2 3" key="1">
    <citation type="submission" date="2016-03" db="EMBL/GenBank/DDBJ databases">
        <title>Trachymyrmex septentrionalis WGS genome.</title>
        <authorList>
            <person name="Nygaard S."/>
            <person name="Hu H."/>
            <person name="Boomsma J."/>
            <person name="Zhang G."/>
        </authorList>
    </citation>
    <scope>NUCLEOTIDE SEQUENCE [LARGE SCALE GENOMIC DNA]</scope>
    <source>
        <strain evidence="2">Tsep2-gDNA-1</strain>
        <tissue evidence="2">Whole body</tissue>
    </source>
</reference>
<sequence>MSRRLTRRLEYPEPGTLGSTRNQGKKWVRPPSHKVYIGAEHQSNPMNACQVAGRKVSVVTVYSVTAICDDNWRIAKNHFERIVHKGYRNDCTYYAVALKDMFKNAYKSNAHERRYRVRKRAALGIALMMSPKPLYLAKENDRFLKTNLACAQRKLDWRKKNFADNEVRTSWFQSTARASREMSVNAARHQGHARAKNDLSARRARLAVEEERQSRGSRAKARTVRVWSINHVVPGDRWTLGSMETPHNWENSAGLLVDRAHGHLSCRDRAPIDGSARFELTPLHPKPDRLASYDSTKMHFGALELTWRGARDRLQGCKREDDRRKKRRRRMTTELQVWERRKLAHIERIQIFRIIVVLRAIFPRRLYHRYQRNLSFFSIFHRKLRIKLQCLYIRIPSPAVRNKRQKGILSFTVMAGVVQRGGEDEVREALRKLIEHSILASHRDPPGQPEKGPANPPLGLTSPCEHASVEPAPFVTRSDADIPLTGALCASNR</sequence>
<accession>A0A195F000</accession>
<keyword evidence="3" id="KW-1185">Reference proteome</keyword>
<feature type="region of interest" description="Disordered" evidence="1">
    <location>
        <begin position="1"/>
        <end position="28"/>
    </location>
</feature>
<name>A0A195F000_9HYME</name>
<evidence type="ECO:0000256" key="1">
    <source>
        <dbReference type="SAM" id="MobiDB-lite"/>
    </source>
</evidence>
<feature type="region of interest" description="Disordered" evidence="1">
    <location>
        <begin position="441"/>
        <end position="466"/>
    </location>
</feature>
<evidence type="ECO:0000313" key="2">
    <source>
        <dbReference type="EMBL" id="KYN33803.1"/>
    </source>
</evidence>
<dbReference type="Proteomes" id="UP000078541">
    <property type="component" value="Unassembled WGS sequence"/>
</dbReference>
<gene>
    <name evidence="2" type="ORF">ALC56_11879</name>
</gene>
<evidence type="ECO:0000313" key="3">
    <source>
        <dbReference type="Proteomes" id="UP000078541"/>
    </source>
</evidence>
<protein>
    <submittedName>
        <fullName evidence="2">Uncharacterized protein</fullName>
    </submittedName>
</protein>
<dbReference type="EMBL" id="KQ981891">
    <property type="protein sequence ID" value="KYN33803.1"/>
    <property type="molecule type" value="Genomic_DNA"/>
</dbReference>
<organism evidence="2 3">
    <name type="scientific">Trachymyrmex septentrionalis</name>
    <dbReference type="NCBI Taxonomy" id="34720"/>
    <lineage>
        <taxon>Eukaryota</taxon>
        <taxon>Metazoa</taxon>
        <taxon>Ecdysozoa</taxon>
        <taxon>Arthropoda</taxon>
        <taxon>Hexapoda</taxon>
        <taxon>Insecta</taxon>
        <taxon>Pterygota</taxon>
        <taxon>Neoptera</taxon>
        <taxon>Endopterygota</taxon>
        <taxon>Hymenoptera</taxon>
        <taxon>Apocrita</taxon>
        <taxon>Aculeata</taxon>
        <taxon>Formicoidea</taxon>
        <taxon>Formicidae</taxon>
        <taxon>Myrmicinae</taxon>
        <taxon>Trachymyrmex</taxon>
    </lineage>
</organism>
<proteinExistence type="predicted"/>